<feature type="region of interest" description="Disordered" evidence="1">
    <location>
        <begin position="24"/>
        <end position="70"/>
    </location>
</feature>
<keyword evidence="2" id="KW-0732">Signal</keyword>
<protein>
    <recommendedName>
        <fullName evidence="5">Lipoprotein</fullName>
    </recommendedName>
</protein>
<gene>
    <name evidence="3" type="ORF">SAMN02745244_00446</name>
</gene>
<organism evidence="3 4">
    <name type="scientific">Tessaracoccus bendigoensis DSM 12906</name>
    <dbReference type="NCBI Taxonomy" id="1123357"/>
    <lineage>
        <taxon>Bacteria</taxon>
        <taxon>Bacillati</taxon>
        <taxon>Actinomycetota</taxon>
        <taxon>Actinomycetes</taxon>
        <taxon>Propionibacteriales</taxon>
        <taxon>Propionibacteriaceae</taxon>
        <taxon>Tessaracoccus</taxon>
    </lineage>
</organism>
<feature type="chain" id="PRO_5039077497" description="Lipoprotein" evidence="2">
    <location>
        <begin position="21"/>
        <end position="197"/>
    </location>
</feature>
<keyword evidence="4" id="KW-1185">Reference proteome</keyword>
<evidence type="ECO:0008006" key="5">
    <source>
        <dbReference type="Google" id="ProtNLM"/>
    </source>
</evidence>
<evidence type="ECO:0000313" key="3">
    <source>
        <dbReference type="EMBL" id="SHI48614.1"/>
    </source>
</evidence>
<name>A0A1M6BIR0_9ACTN</name>
<feature type="compositionally biased region" description="Low complexity" evidence="1">
    <location>
        <begin position="38"/>
        <end position="70"/>
    </location>
</feature>
<dbReference type="Proteomes" id="UP000184512">
    <property type="component" value="Unassembled WGS sequence"/>
</dbReference>
<proteinExistence type="predicted"/>
<evidence type="ECO:0000313" key="4">
    <source>
        <dbReference type="Proteomes" id="UP000184512"/>
    </source>
</evidence>
<dbReference type="AlphaFoldDB" id="A0A1M6BIR0"/>
<dbReference type="PROSITE" id="PS51257">
    <property type="entry name" value="PROKAR_LIPOPROTEIN"/>
    <property type="match status" value="1"/>
</dbReference>
<evidence type="ECO:0000256" key="1">
    <source>
        <dbReference type="SAM" id="MobiDB-lite"/>
    </source>
</evidence>
<dbReference type="EMBL" id="FQZG01000007">
    <property type="protein sequence ID" value="SHI48614.1"/>
    <property type="molecule type" value="Genomic_DNA"/>
</dbReference>
<accession>A0A1M6BIR0</accession>
<reference evidence="3 4" key="1">
    <citation type="submission" date="2016-11" db="EMBL/GenBank/DDBJ databases">
        <authorList>
            <person name="Jaros S."/>
            <person name="Januszkiewicz K."/>
            <person name="Wedrychowicz H."/>
        </authorList>
    </citation>
    <scope>NUCLEOTIDE SEQUENCE [LARGE SCALE GENOMIC DNA]</scope>
    <source>
        <strain evidence="3 4">DSM 12906</strain>
    </source>
</reference>
<evidence type="ECO:0000256" key="2">
    <source>
        <dbReference type="SAM" id="SignalP"/>
    </source>
</evidence>
<dbReference type="RefSeq" id="WP_139280058.1">
    <property type="nucleotide sequence ID" value="NZ_FQZG01000007.1"/>
</dbReference>
<feature type="signal peptide" evidence="2">
    <location>
        <begin position="1"/>
        <end position="20"/>
    </location>
</feature>
<sequence length="197" mass="19531">MTARKAASTAMALLIAVALAGCASGSGETSQPTPPASTPAETPASTPAETPASTPAETPASTPAETTAESAGCPATVFEVFASLSNIAEASDQAGAIADAIGVKLPSEPACTITWTDDAGEPSFTMWWPGNGATTTAADIRTAIEEAGFTGKTAGPGQKVYSKGKVTELHVGAYDPDSKLGTAVGAPTAVLYGTDPR</sequence>